<name>A0A0A9YX69_LYGHE</name>
<evidence type="ECO:0000313" key="1">
    <source>
        <dbReference type="EMBL" id="JAG36231.1"/>
    </source>
</evidence>
<dbReference type="AlphaFoldDB" id="A0A0A9YX69"/>
<reference evidence="1" key="2">
    <citation type="submission" date="2014-07" db="EMBL/GenBank/DDBJ databases">
        <authorList>
            <person name="Hull J."/>
        </authorList>
    </citation>
    <scope>NUCLEOTIDE SEQUENCE</scope>
</reference>
<gene>
    <name evidence="1" type="primary">surE_3</name>
    <name evidence="1" type="ORF">CM83_61446</name>
</gene>
<reference evidence="1" key="1">
    <citation type="journal article" date="2014" name="PLoS ONE">
        <title>Transcriptome-Based Identification of ABC Transporters in the Western Tarnished Plant Bug Lygus hesperus.</title>
        <authorList>
            <person name="Hull J.J."/>
            <person name="Chaney K."/>
            <person name="Geib S.M."/>
            <person name="Fabrick J.A."/>
            <person name="Brent C.S."/>
            <person name="Walsh D."/>
            <person name="Lavine L.C."/>
        </authorList>
    </citation>
    <scope>NUCLEOTIDE SEQUENCE</scope>
</reference>
<protein>
    <submittedName>
        <fullName evidence="1">5'-nucleotidase surE</fullName>
    </submittedName>
</protein>
<organism evidence="1">
    <name type="scientific">Lygus hesperus</name>
    <name type="common">Western plant bug</name>
    <dbReference type="NCBI Taxonomy" id="30085"/>
    <lineage>
        <taxon>Eukaryota</taxon>
        <taxon>Metazoa</taxon>
        <taxon>Ecdysozoa</taxon>
        <taxon>Arthropoda</taxon>
        <taxon>Hexapoda</taxon>
        <taxon>Insecta</taxon>
        <taxon>Pterygota</taxon>
        <taxon>Neoptera</taxon>
        <taxon>Paraneoptera</taxon>
        <taxon>Hemiptera</taxon>
        <taxon>Heteroptera</taxon>
        <taxon>Panheteroptera</taxon>
        <taxon>Cimicomorpha</taxon>
        <taxon>Miridae</taxon>
        <taxon>Mirini</taxon>
        <taxon>Lygus</taxon>
    </lineage>
</organism>
<accession>A0A0A9YX69</accession>
<proteinExistence type="predicted"/>
<sequence length="99" mass="10895">MQNTVMKPNETVSQYSDRIKQLAAKAYAGRGSNASDKAVVVYTFLHGLKPDIIAMHTSTTNPKSLEEAIRTAQAAHNMYESIRPSTKLATMAAVQQRSR</sequence>
<dbReference type="EMBL" id="GBHO01007373">
    <property type="protein sequence ID" value="JAG36231.1"/>
    <property type="molecule type" value="Transcribed_RNA"/>
</dbReference>